<dbReference type="RefSeq" id="WP_203900571.1">
    <property type="nucleotide sequence ID" value="NZ_BOPF01000013.1"/>
</dbReference>
<dbReference type="InterPro" id="IPR051199">
    <property type="entry name" value="LPS_LOS_Heptosyltrfase"/>
</dbReference>
<evidence type="ECO:0000313" key="4">
    <source>
        <dbReference type="Proteomes" id="UP000619260"/>
    </source>
</evidence>
<name>A0A8J4DRR6_9ACTN</name>
<dbReference type="InterPro" id="IPR002201">
    <property type="entry name" value="Glyco_trans_9"/>
</dbReference>
<dbReference type="AlphaFoldDB" id="A0A8J4DRR6"/>
<dbReference type="SUPFAM" id="SSF53756">
    <property type="entry name" value="UDP-Glycosyltransferase/glycogen phosphorylase"/>
    <property type="match status" value="1"/>
</dbReference>
<dbReference type="EMBL" id="BOPF01000013">
    <property type="protein sequence ID" value="GIJ47053.1"/>
    <property type="molecule type" value="Genomic_DNA"/>
</dbReference>
<dbReference type="GO" id="GO:0005829">
    <property type="term" value="C:cytosol"/>
    <property type="evidence" value="ECO:0007669"/>
    <property type="project" value="TreeGrafter"/>
</dbReference>
<dbReference type="Proteomes" id="UP000619260">
    <property type="component" value="Unassembled WGS sequence"/>
</dbReference>
<keyword evidence="1" id="KW-0328">Glycosyltransferase</keyword>
<accession>A0A8J4DRR6</accession>
<dbReference type="PANTHER" id="PTHR30160:SF1">
    <property type="entry name" value="LIPOPOLYSACCHARIDE 1,2-N-ACETYLGLUCOSAMINETRANSFERASE-RELATED"/>
    <property type="match status" value="1"/>
</dbReference>
<dbReference type="CDD" id="cd03789">
    <property type="entry name" value="GT9_LPS_heptosyltransferase"/>
    <property type="match status" value="1"/>
</dbReference>
<dbReference type="Gene3D" id="3.40.50.2000">
    <property type="entry name" value="Glycogen Phosphorylase B"/>
    <property type="match status" value="2"/>
</dbReference>
<evidence type="ECO:0000256" key="1">
    <source>
        <dbReference type="ARBA" id="ARBA00022676"/>
    </source>
</evidence>
<evidence type="ECO:0000313" key="3">
    <source>
        <dbReference type="EMBL" id="GIJ47053.1"/>
    </source>
</evidence>
<dbReference type="Pfam" id="PF01075">
    <property type="entry name" value="Glyco_transf_9"/>
    <property type="match status" value="1"/>
</dbReference>
<organism evidence="3 4">
    <name type="scientific">Virgisporangium aliadipatigenens</name>
    <dbReference type="NCBI Taxonomy" id="741659"/>
    <lineage>
        <taxon>Bacteria</taxon>
        <taxon>Bacillati</taxon>
        <taxon>Actinomycetota</taxon>
        <taxon>Actinomycetes</taxon>
        <taxon>Micromonosporales</taxon>
        <taxon>Micromonosporaceae</taxon>
        <taxon>Virgisporangium</taxon>
    </lineage>
</organism>
<dbReference type="GO" id="GO:0008713">
    <property type="term" value="F:ADP-heptose-lipopolysaccharide heptosyltransferase activity"/>
    <property type="evidence" value="ECO:0007669"/>
    <property type="project" value="TreeGrafter"/>
</dbReference>
<sequence>MTQPVVLVLRALGLGDLLTGVPAVRAVRRAFPGHALVLATPPALAPLVSAIGGVDRHLPTAAYVREPPSTVDWDGPVDVAVNLHGRGPQSHDVLRALRPGRLLGFDLKGPQWTDGGPTEHEVPRWCRMLRAYGIPADPADLDLGTSAGEHVVVHPGASSTDRCWPVERFAAVARALSDDGHRVLLTGGPDERERAFAVALGAGLPPDAVLAGRTDVGQLAALVRRAALVVCGDTGVAHLATAYRAPSVVLFGPMDPARWGPPPERPWHRTLWHGPGGLDTITVDEVLDAAREAVGHAAAAG</sequence>
<proteinExistence type="predicted"/>
<keyword evidence="2" id="KW-0808">Transferase</keyword>
<evidence type="ECO:0008006" key="5">
    <source>
        <dbReference type="Google" id="ProtNLM"/>
    </source>
</evidence>
<gene>
    <name evidence="3" type="ORF">Val02_39390</name>
</gene>
<comment type="caution">
    <text evidence="3">The sequence shown here is derived from an EMBL/GenBank/DDBJ whole genome shotgun (WGS) entry which is preliminary data.</text>
</comment>
<keyword evidence="4" id="KW-1185">Reference proteome</keyword>
<dbReference type="PANTHER" id="PTHR30160">
    <property type="entry name" value="TETRAACYLDISACCHARIDE 4'-KINASE-RELATED"/>
    <property type="match status" value="1"/>
</dbReference>
<protein>
    <recommendedName>
        <fullName evidence="5">Glycosyltransferase family 9 protein</fullName>
    </recommendedName>
</protein>
<reference evidence="3" key="1">
    <citation type="submission" date="2021-01" db="EMBL/GenBank/DDBJ databases">
        <title>Whole genome shotgun sequence of Virgisporangium aliadipatigenens NBRC 105644.</title>
        <authorList>
            <person name="Komaki H."/>
            <person name="Tamura T."/>
        </authorList>
    </citation>
    <scope>NUCLEOTIDE SEQUENCE</scope>
    <source>
        <strain evidence="3">NBRC 105644</strain>
    </source>
</reference>
<evidence type="ECO:0000256" key="2">
    <source>
        <dbReference type="ARBA" id="ARBA00022679"/>
    </source>
</evidence>
<dbReference type="GO" id="GO:0009244">
    <property type="term" value="P:lipopolysaccharide core region biosynthetic process"/>
    <property type="evidence" value="ECO:0007669"/>
    <property type="project" value="TreeGrafter"/>
</dbReference>